<evidence type="ECO:0000256" key="3">
    <source>
        <dbReference type="ARBA" id="ARBA00022741"/>
    </source>
</evidence>
<keyword evidence="2" id="KW-0808">Transferase</keyword>
<dbReference type="EMBL" id="JBDODL010000348">
    <property type="protein sequence ID" value="MES1919634.1"/>
    <property type="molecule type" value="Genomic_DNA"/>
</dbReference>
<evidence type="ECO:0000313" key="8">
    <source>
        <dbReference type="Proteomes" id="UP001439008"/>
    </source>
</evidence>
<evidence type="ECO:0000259" key="6">
    <source>
        <dbReference type="PROSITE" id="PS50011"/>
    </source>
</evidence>
<dbReference type="PROSITE" id="PS50011">
    <property type="entry name" value="PROTEIN_KINASE_DOM"/>
    <property type="match status" value="1"/>
</dbReference>
<keyword evidence="5" id="KW-0067">ATP-binding</keyword>
<keyword evidence="1" id="KW-0723">Serine/threonine-protein kinase</keyword>
<evidence type="ECO:0000256" key="5">
    <source>
        <dbReference type="ARBA" id="ARBA00022840"/>
    </source>
</evidence>
<dbReference type="SMART" id="SM00220">
    <property type="entry name" value="S_TKc"/>
    <property type="match status" value="1"/>
</dbReference>
<reference evidence="7 8" key="1">
    <citation type="journal article" date="2024" name="BMC Biol.">
        <title>Comparative genomics of Ascetosporea gives new insight into the evolutionary basis for animal parasitism in Rhizaria.</title>
        <authorList>
            <person name="Hiltunen Thoren M."/>
            <person name="Onut-Brannstrom I."/>
            <person name="Alfjorden A."/>
            <person name="Peckova H."/>
            <person name="Swords F."/>
            <person name="Hooper C."/>
            <person name="Holzer A.S."/>
            <person name="Bass D."/>
            <person name="Burki F."/>
        </authorList>
    </citation>
    <scope>NUCLEOTIDE SEQUENCE [LARGE SCALE GENOMIC DNA]</scope>
    <source>
        <strain evidence="7">20-A016</strain>
    </source>
</reference>
<dbReference type="Pfam" id="PF00069">
    <property type="entry name" value="Pkinase"/>
    <property type="match status" value="1"/>
</dbReference>
<organism evidence="7 8">
    <name type="scientific">Bonamia ostreae</name>
    <dbReference type="NCBI Taxonomy" id="126728"/>
    <lineage>
        <taxon>Eukaryota</taxon>
        <taxon>Sar</taxon>
        <taxon>Rhizaria</taxon>
        <taxon>Endomyxa</taxon>
        <taxon>Ascetosporea</taxon>
        <taxon>Haplosporida</taxon>
        <taxon>Bonamia</taxon>
    </lineage>
</organism>
<dbReference type="InterPro" id="IPR000719">
    <property type="entry name" value="Prot_kinase_dom"/>
</dbReference>
<protein>
    <recommendedName>
        <fullName evidence="6">Protein kinase domain-containing protein</fullName>
    </recommendedName>
</protein>
<dbReference type="InterPro" id="IPR011009">
    <property type="entry name" value="Kinase-like_dom_sf"/>
</dbReference>
<keyword evidence="3" id="KW-0547">Nucleotide-binding</keyword>
<dbReference type="Gene3D" id="1.10.510.10">
    <property type="entry name" value="Transferase(Phosphotransferase) domain 1"/>
    <property type="match status" value="1"/>
</dbReference>
<evidence type="ECO:0000313" key="7">
    <source>
        <dbReference type="EMBL" id="MES1919634.1"/>
    </source>
</evidence>
<comment type="caution">
    <text evidence="7">The sequence shown here is derived from an EMBL/GenBank/DDBJ whole genome shotgun (WGS) entry which is preliminary data.</text>
</comment>
<dbReference type="InterPro" id="IPR008271">
    <property type="entry name" value="Ser/Thr_kinase_AS"/>
</dbReference>
<name>A0ABV2AJJ2_9EUKA</name>
<sequence length="259" mass="30562">MDNYTLIKTISTKGKTAIIKVRRVEDDEIYCIKIQKIQNRKYIEKEITILKQIDHPFIIKMKNAFIENENIYVVLEYCENGNLKNYLNNVKTSQTKLHLKQLMSSIYYLHSKCVVHRDLKPENILVTANNEIKLADFDSSTILSHRNQKITAYAGTSIYMSPEMMNRKLYGIDVDWWGVGMVGYFMATRKHPFLSHLRKSSEEIKYRTNFLTPSFPSHLSEKMIWLLNCFLKKQPENRLSLDRMFSEDDESLPQFLKMI</sequence>
<feature type="domain" description="Protein kinase" evidence="6">
    <location>
        <begin position="4"/>
        <end position="256"/>
    </location>
</feature>
<accession>A0ABV2AJJ2</accession>
<evidence type="ECO:0000256" key="1">
    <source>
        <dbReference type="ARBA" id="ARBA00022527"/>
    </source>
</evidence>
<evidence type="ECO:0000256" key="2">
    <source>
        <dbReference type="ARBA" id="ARBA00022679"/>
    </source>
</evidence>
<keyword evidence="8" id="KW-1185">Reference proteome</keyword>
<keyword evidence="4" id="KW-0418">Kinase</keyword>
<dbReference type="SUPFAM" id="SSF56112">
    <property type="entry name" value="Protein kinase-like (PK-like)"/>
    <property type="match status" value="1"/>
</dbReference>
<proteinExistence type="predicted"/>
<dbReference type="Proteomes" id="UP001439008">
    <property type="component" value="Unassembled WGS sequence"/>
</dbReference>
<gene>
    <name evidence="7" type="ORF">MHBO_001430</name>
</gene>
<dbReference type="PANTHER" id="PTHR24351">
    <property type="entry name" value="RIBOSOMAL PROTEIN S6 KINASE"/>
    <property type="match status" value="1"/>
</dbReference>
<dbReference type="PROSITE" id="PS00108">
    <property type="entry name" value="PROTEIN_KINASE_ST"/>
    <property type="match status" value="1"/>
</dbReference>
<evidence type="ECO:0000256" key="4">
    <source>
        <dbReference type="ARBA" id="ARBA00022777"/>
    </source>
</evidence>